<organism evidence="2 3">
    <name type="scientific">Actinomadura vinacea</name>
    <dbReference type="NCBI Taxonomy" id="115336"/>
    <lineage>
        <taxon>Bacteria</taxon>
        <taxon>Bacillati</taxon>
        <taxon>Actinomycetota</taxon>
        <taxon>Actinomycetes</taxon>
        <taxon>Streptosporangiales</taxon>
        <taxon>Thermomonosporaceae</taxon>
        <taxon>Actinomadura</taxon>
    </lineage>
</organism>
<keyword evidence="3" id="KW-1185">Reference proteome</keyword>
<dbReference type="RefSeq" id="WP_344597250.1">
    <property type="nucleotide sequence ID" value="NZ_BAAARW010000039.1"/>
</dbReference>
<dbReference type="PANTHER" id="PTHR30390">
    <property type="entry name" value="SEDOHEPTULOSE 7-PHOSPHATE ISOMERASE / DNAA INITIATOR-ASSOCIATING FACTOR FOR REPLICATION INITIATION"/>
    <property type="match status" value="1"/>
</dbReference>
<protein>
    <submittedName>
        <fullName evidence="2">SIS domain-containing protein</fullName>
    </submittedName>
</protein>
<dbReference type="Pfam" id="PF13580">
    <property type="entry name" value="SIS_2"/>
    <property type="match status" value="1"/>
</dbReference>
<dbReference type="Gene3D" id="3.40.50.10490">
    <property type="entry name" value="Glucose-6-phosphate isomerase like protein, domain 1"/>
    <property type="match status" value="1"/>
</dbReference>
<dbReference type="SUPFAM" id="SSF53697">
    <property type="entry name" value="SIS domain"/>
    <property type="match status" value="1"/>
</dbReference>
<dbReference type="PROSITE" id="PS51464">
    <property type="entry name" value="SIS"/>
    <property type="match status" value="1"/>
</dbReference>
<comment type="caution">
    <text evidence="2">The sequence shown here is derived from an EMBL/GenBank/DDBJ whole genome shotgun (WGS) entry which is preliminary data.</text>
</comment>
<gene>
    <name evidence="2" type="ORF">GCM10010191_85810</name>
</gene>
<dbReference type="InterPro" id="IPR035461">
    <property type="entry name" value="GmhA/DiaA"/>
</dbReference>
<dbReference type="CDD" id="cd05006">
    <property type="entry name" value="SIS_GmhA"/>
    <property type="match status" value="1"/>
</dbReference>
<accession>A0ABP5XEI9</accession>
<dbReference type="EMBL" id="BAAARW010000039">
    <property type="protein sequence ID" value="GAA2453884.1"/>
    <property type="molecule type" value="Genomic_DNA"/>
</dbReference>
<dbReference type="InterPro" id="IPR046348">
    <property type="entry name" value="SIS_dom_sf"/>
</dbReference>
<feature type="domain" description="SIS" evidence="1">
    <location>
        <begin position="39"/>
        <end position="195"/>
    </location>
</feature>
<evidence type="ECO:0000259" key="1">
    <source>
        <dbReference type="PROSITE" id="PS51464"/>
    </source>
</evidence>
<evidence type="ECO:0000313" key="2">
    <source>
        <dbReference type="EMBL" id="GAA2453884.1"/>
    </source>
</evidence>
<sequence length="205" mass="21261">MLGERTAGGAVRAAFGRRAEPGRRLGEDADALARACRDMAARFHRGGRLLVFGNGAAAADAQHVAVEFVHPVVVGKRALPAISLADDAALLSGIAAARGLAEVFAEQVRLFGAPGDIALGISADGHCPNVLRALRAARELGMCTVALAGGDGGGIAAEPVDHVVIARSDDPRVVKEMHVTAYHVLWELVHVFLERPGSLGTEAAR</sequence>
<dbReference type="InterPro" id="IPR050099">
    <property type="entry name" value="SIS_GmhA/DiaA_subfam"/>
</dbReference>
<name>A0ABP5XEI9_9ACTN</name>
<proteinExistence type="predicted"/>
<dbReference type="Proteomes" id="UP001501231">
    <property type="component" value="Unassembled WGS sequence"/>
</dbReference>
<evidence type="ECO:0000313" key="3">
    <source>
        <dbReference type="Proteomes" id="UP001501231"/>
    </source>
</evidence>
<dbReference type="InterPro" id="IPR001347">
    <property type="entry name" value="SIS_dom"/>
</dbReference>
<reference evidence="3" key="1">
    <citation type="journal article" date="2019" name="Int. J. Syst. Evol. Microbiol.">
        <title>The Global Catalogue of Microorganisms (GCM) 10K type strain sequencing project: providing services to taxonomists for standard genome sequencing and annotation.</title>
        <authorList>
            <consortium name="The Broad Institute Genomics Platform"/>
            <consortium name="The Broad Institute Genome Sequencing Center for Infectious Disease"/>
            <person name="Wu L."/>
            <person name="Ma J."/>
        </authorList>
    </citation>
    <scope>NUCLEOTIDE SEQUENCE [LARGE SCALE GENOMIC DNA]</scope>
    <source>
        <strain evidence="3">JCM 3325</strain>
    </source>
</reference>